<evidence type="ECO:0000313" key="2">
    <source>
        <dbReference type="Proteomes" id="UP000479000"/>
    </source>
</evidence>
<keyword evidence="2" id="KW-1185">Reference proteome</keyword>
<reference evidence="1 2" key="1">
    <citation type="submission" date="2020-02" db="EMBL/GenBank/DDBJ databases">
        <authorList>
            <person name="Ferguson B K."/>
        </authorList>
    </citation>
    <scope>NUCLEOTIDE SEQUENCE [LARGE SCALE GENOMIC DNA]</scope>
</reference>
<proteinExistence type="predicted"/>
<sequence>MFNCVSSHPHWRTNLGGGRRSSGYRRDPLPSGLNRKESFDAFNYILMFALEESLDVDSNRPAVDLEWAHSFPGFHRYHVQVMYLFLKPFYGKKTKTSRLRTEPQPLQVKATAARPANASLLLAWIACGIQTTIGKTTARSDSEVSRLESRDAAPGTLTVHTFIFMYASILVSVHENWRVQVGRIGMRIGARDFFSCTGQIFFILHSASRTEDCKGARGERCLRHRLKKDFWSKPADN</sequence>
<name>A0A6H5HTB7_9HEMI</name>
<evidence type="ECO:0000313" key="1">
    <source>
        <dbReference type="EMBL" id="CAB0020935.1"/>
    </source>
</evidence>
<accession>A0A6H5HTB7</accession>
<dbReference type="EMBL" id="CADCXU010036084">
    <property type="protein sequence ID" value="CAB0020935.1"/>
    <property type="molecule type" value="Genomic_DNA"/>
</dbReference>
<organism evidence="1 2">
    <name type="scientific">Nesidiocoris tenuis</name>
    <dbReference type="NCBI Taxonomy" id="355587"/>
    <lineage>
        <taxon>Eukaryota</taxon>
        <taxon>Metazoa</taxon>
        <taxon>Ecdysozoa</taxon>
        <taxon>Arthropoda</taxon>
        <taxon>Hexapoda</taxon>
        <taxon>Insecta</taxon>
        <taxon>Pterygota</taxon>
        <taxon>Neoptera</taxon>
        <taxon>Paraneoptera</taxon>
        <taxon>Hemiptera</taxon>
        <taxon>Heteroptera</taxon>
        <taxon>Panheteroptera</taxon>
        <taxon>Cimicomorpha</taxon>
        <taxon>Miridae</taxon>
        <taxon>Dicyphina</taxon>
        <taxon>Nesidiocoris</taxon>
    </lineage>
</organism>
<gene>
    <name evidence="1" type="ORF">NTEN_LOCUS24460</name>
</gene>
<dbReference type="AlphaFoldDB" id="A0A6H5HTB7"/>
<protein>
    <submittedName>
        <fullName evidence="1">Uncharacterized protein</fullName>
    </submittedName>
</protein>
<dbReference type="Proteomes" id="UP000479000">
    <property type="component" value="Unassembled WGS sequence"/>
</dbReference>